<comment type="similarity">
    <text evidence="13">Belongs to the RING-type zinc finger family. ATL subfamily.</text>
</comment>
<dbReference type="EC" id="2.3.2.27" evidence="4"/>
<keyword evidence="8 14" id="KW-0863">Zinc-finger</keyword>
<dbReference type="GO" id="GO:0016020">
    <property type="term" value="C:membrane"/>
    <property type="evidence" value="ECO:0007669"/>
    <property type="project" value="UniProtKB-SubCell"/>
</dbReference>
<dbReference type="CDD" id="cd16461">
    <property type="entry name" value="RING-H2_EL5-like"/>
    <property type="match status" value="1"/>
</dbReference>
<evidence type="ECO:0000256" key="2">
    <source>
        <dbReference type="ARBA" id="ARBA00004167"/>
    </source>
</evidence>
<dbReference type="EMBL" id="SDRB02000369">
    <property type="protein sequence ID" value="THG23317.1"/>
    <property type="molecule type" value="Genomic_DNA"/>
</dbReference>
<keyword evidence="10" id="KW-0862">Zinc</keyword>
<dbReference type="FunFam" id="3.30.40.10:FF:000233">
    <property type="entry name" value="RING-H2 finger protein ATL54"/>
    <property type="match status" value="1"/>
</dbReference>
<evidence type="ECO:0000256" key="8">
    <source>
        <dbReference type="ARBA" id="ARBA00022771"/>
    </source>
</evidence>
<evidence type="ECO:0000256" key="9">
    <source>
        <dbReference type="ARBA" id="ARBA00022786"/>
    </source>
</evidence>
<evidence type="ECO:0000256" key="6">
    <source>
        <dbReference type="ARBA" id="ARBA00022692"/>
    </source>
</evidence>
<dbReference type="GO" id="GO:0016567">
    <property type="term" value="P:protein ubiquitination"/>
    <property type="evidence" value="ECO:0007669"/>
    <property type="project" value="UniProtKB-UniPathway"/>
</dbReference>
<keyword evidence="7" id="KW-0479">Metal-binding</keyword>
<dbReference type="Pfam" id="PF13639">
    <property type="entry name" value="zf-RING_2"/>
    <property type="match status" value="1"/>
</dbReference>
<keyword evidence="18" id="KW-1185">Reference proteome</keyword>
<keyword evidence="5" id="KW-0808">Transferase</keyword>
<evidence type="ECO:0000256" key="7">
    <source>
        <dbReference type="ARBA" id="ARBA00022723"/>
    </source>
</evidence>
<dbReference type="PROSITE" id="PS50089">
    <property type="entry name" value="ZF_RING_2"/>
    <property type="match status" value="1"/>
</dbReference>
<comment type="caution">
    <text evidence="17">The sequence shown here is derived from an EMBL/GenBank/DDBJ whole genome shotgun (WGS) entry which is preliminary data.</text>
</comment>
<dbReference type="GO" id="GO:0008270">
    <property type="term" value="F:zinc ion binding"/>
    <property type="evidence" value="ECO:0007669"/>
    <property type="project" value="UniProtKB-KW"/>
</dbReference>
<dbReference type="Gene3D" id="3.30.40.10">
    <property type="entry name" value="Zinc/RING finger domain, C3HC4 (zinc finger)"/>
    <property type="match status" value="1"/>
</dbReference>
<dbReference type="Proteomes" id="UP000306102">
    <property type="component" value="Unassembled WGS sequence"/>
</dbReference>
<evidence type="ECO:0000313" key="17">
    <source>
        <dbReference type="EMBL" id="THG23317.1"/>
    </source>
</evidence>
<evidence type="ECO:0000256" key="14">
    <source>
        <dbReference type="PROSITE-ProRule" id="PRU00175"/>
    </source>
</evidence>
<feature type="domain" description="RING-type" evidence="16">
    <location>
        <begin position="139"/>
        <end position="181"/>
    </location>
</feature>
<evidence type="ECO:0000256" key="10">
    <source>
        <dbReference type="ARBA" id="ARBA00022833"/>
    </source>
</evidence>
<dbReference type="PANTHER" id="PTHR46913">
    <property type="entry name" value="RING-H2 FINGER PROTEIN ATL16"/>
    <property type="match status" value="1"/>
</dbReference>
<evidence type="ECO:0000256" key="3">
    <source>
        <dbReference type="ARBA" id="ARBA00004906"/>
    </source>
</evidence>
<comment type="subcellular location">
    <subcellularLocation>
        <location evidence="2">Membrane</location>
        <topology evidence="2">Single-pass membrane protein</topology>
    </subcellularLocation>
</comment>
<organism evidence="17 18">
    <name type="scientific">Camellia sinensis var. sinensis</name>
    <name type="common">China tea</name>
    <dbReference type="NCBI Taxonomy" id="542762"/>
    <lineage>
        <taxon>Eukaryota</taxon>
        <taxon>Viridiplantae</taxon>
        <taxon>Streptophyta</taxon>
        <taxon>Embryophyta</taxon>
        <taxon>Tracheophyta</taxon>
        <taxon>Spermatophyta</taxon>
        <taxon>Magnoliopsida</taxon>
        <taxon>eudicotyledons</taxon>
        <taxon>Gunneridae</taxon>
        <taxon>Pentapetalae</taxon>
        <taxon>asterids</taxon>
        <taxon>Ericales</taxon>
        <taxon>Theaceae</taxon>
        <taxon>Camellia</taxon>
    </lineage>
</organism>
<dbReference type="GO" id="GO:0061630">
    <property type="term" value="F:ubiquitin protein ligase activity"/>
    <property type="evidence" value="ECO:0007669"/>
    <property type="project" value="UniProtKB-EC"/>
</dbReference>
<evidence type="ECO:0000256" key="1">
    <source>
        <dbReference type="ARBA" id="ARBA00000900"/>
    </source>
</evidence>
<keyword evidence="12 15" id="KW-0472">Membrane</keyword>
<gene>
    <name evidence="17" type="ORF">TEA_026212</name>
</gene>
<keyword evidence="11 15" id="KW-1133">Transmembrane helix</keyword>
<comment type="pathway">
    <text evidence="3">Protein modification; protein ubiquitination.</text>
</comment>
<dbReference type="AlphaFoldDB" id="A0A4V3WR88"/>
<keyword evidence="9" id="KW-0833">Ubl conjugation pathway</keyword>
<dbReference type="InterPro" id="IPR001841">
    <property type="entry name" value="Znf_RING"/>
</dbReference>
<evidence type="ECO:0000256" key="5">
    <source>
        <dbReference type="ARBA" id="ARBA00022679"/>
    </source>
</evidence>
<dbReference type="SUPFAM" id="SSF57850">
    <property type="entry name" value="RING/U-box"/>
    <property type="match status" value="1"/>
</dbReference>
<evidence type="ECO:0000256" key="13">
    <source>
        <dbReference type="ARBA" id="ARBA00024209"/>
    </source>
</evidence>
<keyword evidence="6 15" id="KW-0812">Transmembrane</keyword>
<reference evidence="17 18" key="1">
    <citation type="journal article" date="2018" name="Proc. Natl. Acad. Sci. U.S.A.">
        <title>Draft genome sequence of Camellia sinensis var. sinensis provides insights into the evolution of the tea genome and tea quality.</title>
        <authorList>
            <person name="Wei C."/>
            <person name="Yang H."/>
            <person name="Wang S."/>
            <person name="Zhao J."/>
            <person name="Liu C."/>
            <person name="Gao L."/>
            <person name="Xia E."/>
            <person name="Lu Y."/>
            <person name="Tai Y."/>
            <person name="She G."/>
            <person name="Sun J."/>
            <person name="Cao H."/>
            <person name="Tong W."/>
            <person name="Gao Q."/>
            <person name="Li Y."/>
            <person name="Deng W."/>
            <person name="Jiang X."/>
            <person name="Wang W."/>
            <person name="Chen Q."/>
            <person name="Zhang S."/>
            <person name="Li H."/>
            <person name="Wu J."/>
            <person name="Wang P."/>
            <person name="Li P."/>
            <person name="Shi C."/>
            <person name="Zheng F."/>
            <person name="Jian J."/>
            <person name="Huang B."/>
            <person name="Shan D."/>
            <person name="Shi M."/>
            <person name="Fang C."/>
            <person name="Yue Y."/>
            <person name="Li F."/>
            <person name="Li D."/>
            <person name="Wei S."/>
            <person name="Han B."/>
            <person name="Jiang C."/>
            <person name="Yin Y."/>
            <person name="Xia T."/>
            <person name="Zhang Z."/>
            <person name="Bennetzen J.L."/>
            <person name="Zhao S."/>
            <person name="Wan X."/>
        </authorList>
    </citation>
    <scope>NUCLEOTIDE SEQUENCE [LARGE SCALE GENOMIC DNA]</scope>
    <source>
        <strain evidence="18">cv. Shuchazao</strain>
        <tissue evidence="17">Leaf</tissue>
    </source>
</reference>
<sequence>MGSVGSPNSWAPYDGYMDCSQGICSIYCPQWCYIIFPPPPPFVPVDDSATNFSPLIIAVIGILASAFLLVTYYTIISKYCSRRRNQNRQNSVTQIETNHNQANQNTWQVTSTGLDESLIKSIAVFKYNKEDGLVEGTDCAVCLSEFQENERLRLLPKCSHAFHLPCIDVWLKSHSNCPLCRANVLVPSNNSSALPPSPITQSSSSLEIHRQNDLTLVVDDQSGHGTEVVVSLVSDVDSKNNFEDISGIEMAENQQQLRRSFSLGSMSCQGHLLIADILHISEDDEERQMGIHGLNTGIGSSRGIWGDNSMRHGGNEGFELQRSVSAGRISLRGHEKGKNSIIPN</sequence>
<evidence type="ECO:0000259" key="16">
    <source>
        <dbReference type="PROSITE" id="PS50089"/>
    </source>
</evidence>
<dbReference type="SMART" id="SM00184">
    <property type="entry name" value="RING"/>
    <property type="match status" value="1"/>
</dbReference>
<evidence type="ECO:0000256" key="12">
    <source>
        <dbReference type="ARBA" id="ARBA00023136"/>
    </source>
</evidence>
<evidence type="ECO:0000313" key="18">
    <source>
        <dbReference type="Proteomes" id="UP000306102"/>
    </source>
</evidence>
<evidence type="ECO:0000256" key="11">
    <source>
        <dbReference type="ARBA" id="ARBA00022989"/>
    </source>
</evidence>
<accession>A0A4V3WR88</accession>
<dbReference type="InterPro" id="IPR044600">
    <property type="entry name" value="ATL1/ATL16-like"/>
</dbReference>
<proteinExistence type="inferred from homology"/>
<feature type="transmembrane region" description="Helical" evidence="15">
    <location>
        <begin position="52"/>
        <end position="75"/>
    </location>
</feature>
<evidence type="ECO:0000256" key="4">
    <source>
        <dbReference type="ARBA" id="ARBA00012483"/>
    </source>
</evidence>
<evidence type="ECO:0000256" key="15">
    <source>
        <dbReference type="SAM" id="Phobius"/>
    </source>
</evidence>
<protein>
    <recommendedName>
        <fullName evidence="4">RING-type E3 ubiquitin transferase</fullName>
        <ecNumber evidence="4">2.3.2.27</ecNumber>
    </recommendedName>
</protein>
<dbReference type="PANTHER" id="PTHR46913:SF22">
    <property type="entry name" value="RING-TYPE E3 UBIQUITIN TRANSFERASE"/>
    <property type="match status" value="1"/>
</dbReference>
<name>A0A4V3WR88_CAMSN</name>
<dbReference type="InterPro" id="IPR013083">
    <property type="entry name" value="Znf_RING/FYVE/PHD"/>
</dbReference>
<comment type="catalytic activity">
    <reaction evidence="1">
        <text>S-ubiquitinyl-[E2 ubiquitin-conjugating enzyme]-L-cysteine + [acceptor protein]-L-lysine = [E2 ubiquitin-conjugating enzyme]-L-cysteine + N(6)-ubiquitinyl-[acceptor protein]-L-lysine.</text>
        <dbReference type="EC" id="2.3.2.27"/>
    </reaction>
</comment>
<dbReference type="UniPathway" id="UPA00143"/>